<proteinExistence type="predicted"/>
<protein>
    <submittedName>
        <fullName evidence="1">Uncharacterized protein</fullName>
    </submittedName>
</protein>
<comment type="caution">
    <text evidence="1">The sequence shown here is derived from an EMBL/GenBank/DDBJ whole genome shotgun (WGS) entry which is preliminary data.</text>
</comment>
<organism evidence="1 2">
    <name type="scientific">Streptomonospora salina</name>
    <dbReference type="NCBI Taxonomy" id="104205"/>
    <lineage>
        <taxon>Bacteria</taxon>
        <taxon>Bacillati</taxon>
        <taxon>Actinomycetota</taxon>
        <taxon>Actinomycetes</taxon>
        <taxon>Streptosporangiales</taxon>
        <taxon>Nocardiopsidaceae</taxon>
        <taxon>Streptomonospora</taxon>
    </lineage>
</organism>
<keyword evidence="2" id="KW-1185">Reference proteome</keyword>
<name>A0A841EBR4_9ACTN</name>
<dbReference type="RefSeq" id="WP_184634708.1">
    <property type="nucleotide sequence ID" value="NZ_BAABKT010000007.1"/>
</dbReference>
<reference evidence="1 2" key="1">
    <citation type="submission" date="2020-08" db="EMBL/GenBank/DDBJ databases">
        <title>Sequencing the genomes of 1000 actinobacteria strains.</title>
        <authorList>
            <person name="Klenk H.-P."/>
        </authorList>
    </citation>
    <scope>NUCLEOTIDE SEQUENCE [LARGE SCALE GENOMIC DNA]</scope>
    <source>
        <strain evidence="1 2">DSM 44593</strain>
    </source>
</reference>
<dbReference type="AlphaFoldDB" id="A0A841EBR4"/>
<gene>
    <name evidence="1" type="ORF">HNR25_002209</name>
</gene>
<sequence>MTPEKFSVESLHRLRTEYPGWDIRFHSAPHTPDAGLFVASLVPAPGLLKGLLTTAAPTEEELRRKLEVHDRVARAIADAASAALGEPAEVPEVVVQLRRRHPLWRIRYEAGLGGGGRFVATRVLTAELVVLGLLEAVVADDATDLAHRLAYQDALTLGAAALTDAPTLACADEPTAVADLVAGCEELLRRAAGSL</sequence>
<evidence type="ECO:0000313" key="2">
    <source>
        <dbReference type="Proteomes" id="UP000578077"/>
    </source>
</evidence>
<dbReference type="EMBL" id="JACHLY010000001">
    <property type="protein sequence ID" value="MBB5998458.1"/>
    <property type="molecule type" value="Genomic_DNA"/>
</dbReference>
<dbReference type="Proteomes" id="UP000578077">
    <property type="component" value="Unassembled WGS sequence"/>
</dbReference>
<evidence type="ECO:0000313" key="1">
    <source>
        <dbReference type="EMBL" id="MBB5998458.1"/>
    </source>
</evidence>
<accession>A0A841EBR4</accession>